<protein>
    <submittedName>
        <fullName evidence="5">Polysaccharide deacetylase family protein</fullName>
    </submittedName>
</protein>
<dbReference type="InterPro" id="IPR002509">
    <property type="entry name" value="NODB_dom"/>
</dbReference>
<evidence type="ECO:0000256" key="1">
    <source>
        <dbReference type="ARBA" id="ARBA00004613"/>
    </source>
</evidence>
<dbReference type="Proteomes" id="UP001142810">
    <property type="component" value="Unassembled WGS sequence"/>
</dbReference>
<feature type="chain" id="PRO_5045288375" evidence="3">
    <location>
        <begin position="26"/>
        <end position="354"/>
    </location>
</feature>
<comment type="subcellular location">
    <subcellularLocation>
        <location evidence="1">Secreted</location>
    </subcellularLocation>
</comment>
<dbReference type="InterPro" id="IPR011330">
    <property type="entry name" value="Glyco_hydro/deAcase_b/a-brl"/>
</dbReference>
<dbReference type="Pfam" id="PF01522">
    <property type="entry name" value="Polysacc_deac_1"/>
    <property type="match status" value="1"/>
</dbReference>
<evidence type="ECO:0000313" key="5">
    <source>
        <dbReference type="EMBL" id="MCW8109000.1"/>
    </source>
</evidence>
<gene>
    <name evidence="5" type="ORF">OPS25_10890</name>
</gene>
<organism evidence="5 6">
    <name type="scientific">Alteromonas aquimaris</name>
    <dbReference type="NCBI Taxonomy" id="2998417"/>
    <lineage>
        <taxon>Bacteria</taxon>
        <taxon>Pseudomonadati</taxon>
        <taxon>Pseudomonadota</taxon>
        <taxon>Gammaproteobacteria</taxon>
        <taxon>Alteromonadales</taxon>
        <taxon>Alteromonadaceae</taxon>
        <taxon>Alteromonas/Salinimonas group</taxon>
        <taxon>Alteromonas</taxon>
    </lineage>
</organism>
<dbReference type="PANTHER" id="PTHR34216">
    <property type="match status" value="1"/>
</dbReference>
<comment type="caution">
    <text evidence="5">The sequence shown here is derived from an EMBL/GenBank/DDBJ whole genome shotgun (WGS) entry which is preliminary data.</text>
</comment>
<sequence>MTWFSPAKILGVVLGCVGFSTVVQAAADNAVILLYHHVSNETPKSTSISPELFAEHMAYLDKHHQVVSLQEAINKLKRKEPLPDKTVVITFDDGYANILENGHPILKRYNFPYTIFINPDAIGSQKNQLTWQQVIAMQKEGVTFANHTLDHSHLLNRQQGENDDDWLARVWRNIEQAEKAIKDKTGQSFRYLAYPFGEYNQSLAVKLADEGYTGFAQYSGAISSSSDFTTLPRFPAAGNYARLETLKTKLNSLAMPVKSSSISDPEIKGAKLKENIKVTVNSEDVVLNQLNCFFQGQAIEREIKHHTFAYTVKEPLPVGRSRVNCTAPSKQYKGRYYWYSQPFFVANEKGRYPD</sequence>
<evidence type="ECO:0000259" key="4">
    <source>
        <dbReference type="PROSITE" id="PS51677"/>
    </source>
</evidence>
<feature type="domain" description="NodB homology" evidence="4">
    <location>
        <begin position="85"/>
        <end position="288"/>
    </location>
</feature>
<proteinExistence type="predicted"/>
<keyword evidence="2 3" id="KW-0732">Signal</keyword>
<dbReference type="PROSITE" id="PS51677">
    <property type="entry name" value="NODB"/>
    <property type="match status" value="1"/>
</dbReference>
<feature type="signal peptide" evidence="3">
    <location>
        <begin position="1"/>
        <end position="25"/>
    </location>
</feature>
<dbReference type="EMBL" id="JAPFRD010000011">
    <property type="protein sequence ID" value="MCW8109000.1"/>
    <property type="molecule type" value="Genomic_DNA"/>
</dbReference>
<evidence type="ECO:0000313" key="6">
    <source>
        <dbReference type="Proteomes" id="UP001142810"/>
    </source>
</evidence>
<dbReference type="InterPro" id="IPR051398">
    <property type="entry name" value="Polysacch_Deacetylase"/>
</dbReference>
<accession>A0ABT3P896</accession>
<dbReference type="SUPFAM" id="SSF88713">
    <property type="entry name" value="Glycoside hydrolase/deacetylase"/>
    <property type="match status" value="1"/>
</dbReference>
<keyword evidence="6" id="KW-1185">Reference proteome</keyword>
<evidence type="ECO:0000256" key="3">
    <source>
        <dbReference type="SAM" id="SignalP"/>
    </source>
</evidence>
<dbReference type="CDD" id="cd10973">
    <property type="entry name" value="CE4_DAC_u4_5s"/>
    <property type="match status" value="1"/>
</dbReference>
<name>A0ABT3P896_9ALTE</name>
<dbReference type="Gene3D" id="3.20.20.370">
    <property type="entry name" value="Glycoside hydrolase/deacetylase"/>
    <property type="match status" value="1"/>
</dbReference>
<evidence type="ECO:0000256" key="2">
    <source>
        <dbReference type="ARBA" id="ARBA00022729"/>
    </source>
</evidence>
<reference evidence="5" key="1">
    <citation type="submission" date="2022-11" db="EMBL/GenBank/DDBJ databases">
        <title>Alteromonas sp. nov., isolated from sea water of the Qingdao.</title>
        <authorList>
            <person name="Wang Q."/>
        </authorList>
    </citation>
    <scope>NUCLEOTIDE SEQUENCE</scope>
    <source>
        <strain evidence="5">ASW11-7</strain>
    </source>
</reference>
<dbReference type="PANTHER" id="PTHR34216:SF3">
    <property type="entry name" value="POLY-BETA-1,6-N-ACETYL-D-GLUCOSAMINE N-DEACETYLASE"/>
    <property type="match status" value="1"/>
</dbReference>